<gene>
    <name evidence="1" type="primary">BQ5605_C016g08111</name>
    <name evidence="1" type="ORF">BQ5605_C016G08111</name>
</gene>
<protein>
    <submittedName>
        <fullName evidence="1">BQ5605_C016g08111 protein</fullName>
    </submittedName>
</protein>
<dbReference type="AlphaFoldDB" id="A0A2X0NZE1"/>
<dbReference type="Proteomes" id="UP000249464">
    <property type="component" value="Unassembled WGS sequence"/>
</dbReference>
<reference evidence="1 2" key="1">
    <citation type="submission" date="2016-11" db="EMBL/GenBank/DDBJ databases">
        <authorList>
            <person name="Jaros S."/>
            <person name="Januszkiewicz K."/>
            <person name="Wedrychowicz H."/>
        </authorList>
    </citation>
    <scope>NUCLEOTIDE SEQUENCE [LARGE SCALE GENOMIC DNA]</scope>
</reference>
<evidence type="ECO:0000313" key="1">
    <source>
        <dbReference type="EMBL" id="SGY20638.1"/>
    </source>
</evidence>
<name>A0A2X0NZE1_9BASI</name>
<dbReference type="EMBL" id="FQNC01000018">
    <property type="protein sequence ID" value="SGY20638.1"/>
    <property type="molecule type" value="Genomic_DNA"/>
</dbReference>
<proteinExistence type="predicted"/>
<keyword evidence="2" id="KW-1185">Reference proteome</keyword>
<accession>A0A2X0NZE1</accession>
<sequence>MNTKSATELKKEVRSQADSIIQFLHEANLRLVRACHTAQIGALTTELLFSPFCPNQPECGRPIVVSRVCGSESFRGALPILFKCNTTNTSGTTVSVPPGLVSIPHLNLQPCRAYTATNVSIK</sequence>
<evidence type="ECO:0000313" key="2">
    <source>
        <dbReference type="Proteomes" id="UP000249464"/>
    </source>
</evidence>
<organism evidence="1 2">
    <name type="scientific">Microbotryum silenes-dioicae</name>
    <dbReference type="NCBI Taxonomy" id="796604"/>
    <lineage>
        <taxon>Eukaryota</taxon>
        <taxon>Fungi</taxon>
        <taxon>Dikarya</taxon>
        <taxon>Basidiomycota</taxon>
        <taxon>Pucciniomycotina</taxon>
        <taxon>Microbotryomycetes</taxon>
        <taxon>Microbotryales</taxon>
        <taxon>Microbotryaceae</taxon>
        <taxon>Microbotryum</taxon>
    </lineage>
</organism>